<feature type="domain" description="BTB" evidence="2">
    <location>
        <begin position="354"/>
        <end position="422"/>
    </location>
</feature>
<name>A0A162RGU8_9CRUS</name>
<evidence type="ECO:0000259" key="2">
    <source>
        <dbReference type="PROSITE" id="PS50097"/>
    </source>
</evidence>
<reference evidence="3 4" key="1">
    <citation type="submission" date="2016-03" db="EMBL/GenBank/DDBJ databases">
        <title>EvidentialGene: Evidence-directed Construction of Genes on Genomes.</title>
        <authorList>
            <person name="Gilbert D.G."/>
            <person name="Choi J.-H."/>
            <person name="Mockaitis K."/>
            <person name="Colbourne J."/>
            <person name="Pfrender M."/>
        </authorList>
    </citation>
    <scope>NUCLEOTIDE SEQUENCE [LARGE SCALE GENOMIC DNA]</scope>
    <source>
        <strain evidence="3 4">Xinb3</strain>
        <tissue evidence="3">Complete organism</tissue>
    </source>
</reference>
<sequence>MLGINTKREIEIIVEHVRPGLFCVHFQWNYPSITVSKKKGRVKNPLQLGNNKFGNSNTNKAAILNPAVPSSGAGTRAAVESMVPVWYGMVSGSQFDELQQQEAQHLPLYGTSTANRNHPHSSEIIFSSIRFGFPNGHIPPARAVKVDSYPRAFGHPKHNVTRQRNFTFVPPVTPFESTVRESSSVHGIPIELPEVNAPLESSIKTSGQPTADATMNYFAEFLIKKQLYILNASVTRKTKPCPATEKAIVDEVSGEPSRFEGKVENDNIQLPSAVWVNLSGIEKKHQKLKFSNSKKSWVSDDFDGSFIYSDCYNTGPTDWKPLAGSLWIEFVTSNMGEKKALKQVTDLYVEQIYCDVQFSLRGEQQIGSHRNILAARSPVFAAMFQHDMKEATTGQVHMEDSEPDVFKQLLHYIYSGRISTPLTDAMAQSLFVVADKYDIQDLKEECVIFLLTCLRMDNVVGLLVWSYLYSVEELKEVTLTFMARHGKEICLLKDWEELAKNYPELSVLATRRMMDCKV</sequence>
<dbReference type="AlphaFoldDB" id="A0A162RGU8"/>
<dbReference type="STRING" id="35525.A0A162RGU8"/>
<dbReference type="GO" id="GO:0009751">
    <property type="term" value="P:response to salicylic acid"/>
    <property type="evidence" value="ECO:0007669"/>
    <property type="project" value="UniProtKB-ARBA"/>
</dbReference>
<proteinExistence type="predicted"/>
<dbReference type="InterPro" id="IPR000210">
    <property type="entry name" value="BTB/POZ_dom"/>
</dbReference>
<organism evidence="3 4">
    <name type="scientific">Daphnia magna</name>
    <dbReference type="NCBI Taxonomy" id="35525"/>
    <lineage>
        <taxon>Eukaryota</taxon>
        <taxon>Metazoa</taxon>
        <taxon>Ecdysozoa</taxon>
        <taxon>Arthropoda</taxon>
        <taxon>Crustacea</taxon>
        <taxon>Branchiopoda</taxon>
        <taxon>Diplostraca</taxon>
        <taxon>Cladocera</taxon>
        <taxon>Anomopoda</taxon>
        <taxon>Daphniidae</taxon>
        <taxon>Daphnia</taxon>
    </lineage>
</organism>
<dbReference type="GO" id="GO:0042542">
    <property type="term" value="P:response to hydrogen peroxide"/>
    <property type="evidence" value="ECO:0007669"/>
    <property type="project" value="UniProtKB-ARBA"/>
</dbReference>
<keyword evidence="1" id="KW-0479">Metal-binding</keyword>
<evidence type="ECO:0000313" key="4">
    <source>
        <dbReference type="Proteomes" id="UP000076858"/>
    </source>
</evidence>
<dbReference type="Gene3D" id="1.25.40.420">
    <property type="match status" value="1"/>
</dbReference>
<dbReference type="SUPFAM" id="SSF54695">
    <property type="entry name" value="POZ domain"/>
    <property type="match status" value="1"/>
</dbReference>
<dbReference type="OrthoDB" id="6431021at2759"/>
<dbReference type="Pfam" id="PF00651">
    <property type="entry name" value="BTB"/>
    <property type="match status" value="1"/>
</dbReference>
<gene>
    <name evidence="3" type="ORF">APZ42_012892</name>
</gene>
<dbReference type="FunFam" id="3.30.710.10:FF:000159">
    <property type="entry name" value="Speckle-type POZ protein B"/>
    <property type="match status" value="1"/>
</dbReference>
<keyword evidence="4" id="KW-1185">Reference proteome</keyword>
<dbReference type="CDD" id="cd18186">
    <property type="entry name" value="BTB_POZ_ZBTB_KLHL-like"/>
    <property type="match status" value="1"/>
</dbReference>
<dbReference type="GO" id="GO:0046872">
    <property type="term" value="F:metal ion binding"/>
    <property type="evidence" value="ECO:0007669"/>
    <property type="project" value="UniProtKB-KW"/>
</dbReference>
<dbReference type="InterPro" id="IPR011333">
    <property type="entry name" value="SKP1/BTB/POZ_sf"/>
</dbReference>
<dbReference type="PROSITE" id="PS50097">
    <property type="entry name" value="BTB"/>
    <property type="match status" value="1"/>
</dbReference>
<dbReference type="Gene3D" id="3.30.710.10">
    <property type="entry name" value="Potassium Channel Kv1.1, Chain A"/>
    <property type="match status" value="1"/>
</dbReference>
<comment type="caution">
    <text evidence="3">The sequence shown here is derived from an EMBL/GenBank/DDBJ whole genome shotgun (WGS) entry which is preliminary data.</text>
</comment>
<dbReference type="FunFam" id="1.25.40.420:FF:000012">
    <property type="entry name" value="BTB/POZ and TAZ domain-containing protein 2"/>
    <property type="match status" value="1"/>
</dbReference>
<accession>A0A162RGU8</accession>
<dbReference type="EMBL" id="LRGB01000190">
    <property type="protein sequence ID" value="KZS20498.1"/>
    <property type="molecule type" value="Genomic_DNA"/>
</dbReference>
<protein>
    <recommendedName>
        <fullName evidence="2">BTB domain-containing protein</fullName>
    </recommendedName>
</protein>
<dbReference type="SMART" id="SM00225">
    <property type="entry name" value="BTB"/>
    <property type="match status" value="1"/>
</dbReference>
<dbReference type="GO" id="GO:0005516">
    <property type="term" value="F:calmodulin binding"/>
    <property type="evidence" value="ECO:0007669"/>
    <property type="project" value="UniProtKB-ARBA"/>
</dbReference>
<evidence type="ECO:0000313" key="3">
    <source>
        <dbReference type="EMBL" id="KZS20498.1"/>
    </source>
</evidence>
<dbReference type="Proteomes" id="UP000076858">
    <property type="component" value="Unassembled WGS sequence"/>
</dbReference>
<dbReference type="PANTHER" id="PTHR24413">
    <property type="entry name" value="SPECKLE-TYPE POZ PROTEIN"/>
    <property type="match status" value="1"/>
</dbReference>
<evidence type="ECO:0000256" key="1">
    <source>
        <dbReference type="ARBA" id="ARBA00022723"/>
    </source>
</evidence>